<gene>
    <name evidence="6" type="primary">LOC122129970</name>
</gene>
<accession>A0A8M1KFL5</accession>
<proteinExistence type="predicted"/>
<organism evidence="5 6">
    <name type="scientific">Clupea harengus</name>
    <name type="common">Atlantic herring</name>
    <dbReference type="NCBI Taxonomy" id="7950"/>
    <lineage>
        <taxon>Eukaryota</taxon>
        <taxon>Metazoa</taxon>
        <taxon>Chordata</taxon>
        <taxon>Craniata</taxon>
        <taxon>Vertebrata</taxon>
        <taxon>Euteleostomi</taxon>
        <taxon>Actinopterygii</taxon>
        <taxon>Neopterygii</taxon>
        <taxon>Teleostei</taxon>
        <taxon>Clupei</taxon>
        <taxon>Clupeiformes</taxon>
        <taxon>Clupeoidei</taxon>
        <taxon>Clupeidae</taxon>
        <taxon>Clupea</taxon>
    </lineage>
</organism>
<dbReference type="InterPro" id="IPR018378">
    <property type="entry name" value="C-type_lectin_CS"/>
</dbReference>
<reference evidence="6" key="1">
    <citation type="submission" date="2025-08" db="UniProtKB">
        <authorList>
            <consortium name="RefSeq"/>
        </authorList>
    </citation>
    <scope>IDENTIFICATION</scope>
</reference>
<keyword evidence="5" id="KW-1185">Reference proteome</keyword>
<protein>
    <submittedName>
        <fullName evidence="6">C-type lectin domain family 10 member A-like isoform X1</fullName>
    </submittedName>
</protein>
<dbReference type="Pfam" id="PF00059">
    <property type="entry name" value="Lectin_C"/>
    <property type="match status" value="1"/>
</dbReference>
<evidence type="ECO:0000256" key="3">
    <source>
        <dbReference type="SAM" id="Phobius"/>
    </source>
</evidence>
<dbReference type="PROSITE" id="PS50041">
    <property type="entry name" value="C_TYPE_LECTIN_2"/>
    <property type="match status" value="1"/>
</dbReference>
<evidence type="ECO:0000313" key="6">
    <source>
        <dbReference type="RefSeq" id="XP_042560644.1"/>
    </source>
</evidence>
<evidence type="ECO:0000256" key="2">
    <source>
        <dbReference type="SAM" id="MobiDB-lite"/>
    </source>
</evidence>
<dbReference type="InterPro" id="IPR050111">
    <property type="entry name" value="C-type_lectin/snaclec_domain"/>
</dbReference>
<evidence type="ECO:0000259" key="4">
    <source>
        <dbReference type="PROSITE" id="PS50041"/>
    </source>
</evidence>
<dbReference type="OrthoDB" id="7357196at2759"/>
<feature type="region of interest" description="Disordered" evidence="2">
    <location>
        <begin position="1"/>
        <end position="40"/>
    </location>
</feature>
<dbReference type="Proteomes" id="UP000515152">
    <property type="component" value="Unplaced"/>
</dbReference>
<keyword evidence="3" id="KW-1133">Transmembrane helix</keyword>
<dbReference type="RefSeq" id="XP_042560644.1">
    <property type="nucleotide sequence ID" value="XM_042704710.1"/>
</dbReference>
<dbReference type="SMART" id="SM00034">
    <property type="entry name" value="CLECT"/>
    <property type="match status" value="1"/>
</dbReference>
<dbReference type="InterPro" id="IPR001304">
    <property type="entry name" value="C-type_lectin-like"/>
</dbReference>
<dbReference type="KEGG" id="char:122129970"/>
<dbReference type="AlphaFoldDB" id="A0A8M1KFL5"/>
<evidence type="ECO:0000256" key="1">
    <source>
        <dbReference type="ARBA" id="ARBA00022734"/>
    </source>
</evidence>
<dbReference type="CDD" id="cd03590">
    <property type="entry name" value="CLECT_DC-SIGN_like"/>
    <property type="match status" value="1"/>
</dbReference>
<evidence type="ECO:0000313" key="5">
    <source>
        <dbReference type="Proteomes" id="UP000515152"/>
    </source>
</evidence>
<name>A0A8M1KFL5_CLUHA</name>
<dbReference type="GO" id="GO:0030246">
    <property type="term" value="F:carbohydrate binding"/>
    <property type="evidence" value="ECO:0007669"/>
    <property type="project" value="UniProtKB-KW"/>
</dbReference>
<dbReference type="GeneID" id="122129970"/>
<dbReference type="PROSITE" id="PS00615">
    <property type="entry name" value="C_TYPE_LECTIN_1"/>
    <property type="match status" value="1"/>
</dbReference>
<dbReference type="InterPro" id="IPR033989">
    <property type="entry name" value="CD209-like_CTLD"/>
</dbReference>
<sequence>MDRVRKDSSADYSPNTICLSGSRLPEATDPPCAGGGEGEVSKSRRVTLALGIGLGLLFTLKALAAVIHLYTNEQAKLHLMEKLHRNLSATLNTTDTNEQAKLHLMEKLHRNLSATLNTTDLIAGVEELLVKHKHLLTLQMSSDDTNEQAKLHLMEKLHRNLSATLNTTDLIAGVEELLVKHKHLLTLQMSSDATSGCRVCPDGWAHNSGKCYLFSSTRKTWSQSRDHCITLGGHLAIVNSQEEQNFLSQSAIEVFYWMGLSDLETEGQWIWVDSTPLSETGAVFWGKRSDGQDEPDNWKEEDPSGENCALFTKFGYWLDNSCKKRHTFVCETVATD</sequence>
<keyword evidence="1" id="KW-0430">Lectin</keyword>
<keyword evidence="3" id="KW-0812">Transmembrane</keyword>
<dbReference type="PANTHER" id="PTHR22803">
    <property type="entry name" value="MANNOSE, PHOSPHOLIPASE, LECTIN RECEPTOR RELATED"/>
    <property type="match status" value="1"/>
</dbReference>
<keyword evidence="3" id="KW-0472">Membrane</keyword>
<feature type="compositionally biased region" description="Polar residues" evidence="2">
    <location>
        <begin position="10"/>
        <end position="19"/>
    </location>
</feature>
<feature type="domain" description="C-type lectin" evidence="4">
    <location>
        <begin position="207"/>
        <end position="331"/>
    </location>
</feature>
<feature type="transmembrane region" description="Helical" evidence="3">
    <location>
        <begin position="48"/>
        <end position="70"/>
    </location>
</feature>